<comment type="subunit">
    <text evidence="8">Component of the spliceosome. Present in the activated B complex, the catalytically activated B* complex which catalyzes the branching, the catalytic step 1 C complex catalyzing the exon ligation, and the postcatalytic P complex containing the ligated exons (mRNA) and the excised lariat intron.</text>
</comment>
<organism evidence="11 12">
    <name type="scientific">Kwoniella heveanensis BCC8398</name>
    <dbReference type="NCBI Taxonomy" id="1296120"/>
    <lineage>
        <taxon>Eukaryota</taxon>
        <taxon>Fungi</taxon>
        <taxon>Dikarya</taxon>
        <taxon>Basidiomycota</taxon>
        <taxon>Agaricomycotina</taxon>
        <taxon>Tremellomycetes</taxon>
        <taxon>Tremellales</taxon>
        <taxon>Cryptococcaceae</taxon>
        <taxon>Kwoniella</taxon>
    </lineage>
</organism>
<dbReference type="InterPro" id="IPR007590">
    <property type="entry name" value="Saf4/Yju2"/>
</dbReference>
<dbReference type="PANTHER" id="PTHR12111">
    <property type="entry name" value="SPLICING FACTOR YJU2"/>
    <property type="match status" value="1"/>
</dbReference>
<feature type="region of interest" description="Disordered" evidence="10">
    <location>
        <begin position="222"/>
        <end position="292"/>
    </location>
</feature>
<dbReference type="PANTHER" id="PTHR12111:SF1">
    <property type="entry name" value="SPLICING FACTOR YJU2"/>
    <property type="match status" value="1"/>
</dbReference>
<keyword evidence="5 8" id="KW-0862">Zinc</keyword>
<proteinExistence type="inferred from homology"/>
<feature type="binding site" evidence="8">
    <location>
        <position position="43"/>
    </location>
    <ligand>
        <name>Zn(2+)</name>
        <dbReference type="ChEBI" id="CHEBI:29105"/>
    </ligand>
</feature>
<dbReference type="InterPro" id="IPR043701">
    <property type="entry name" value="Yju2"/>
</dbReference>
<evidence type="ECO:0000256" key="5">
    <source>
        <dbReference type="ARBA" id="ARBA00022833"/>
    </source>
</evidence>
<dbReference type="Pfam" id="PF04502">
    <property type="entry name" value="Saf4_Yju2"/>
    <property type="match status" value="1"/>
</dbReference>
<evidence type="ECO:0000256" key="4">
    <source>
        <dbReference type="ARBA" id="ARBA00022728"/>
    </source>
</evidence>
<keyword evidence="6" id="KW-0508">mRNA splicing</keyword>
<feature type="coiled-coil region" evidence="9">
    <location>
        <begin position="143"/>
        <end position="214"/>
    </location>
</feature>
<reference evidence="12" key="2">
    <citation type="submission" date="2013-12" db="EMBL/GenBank/DDBJ databases">
        <title>Evolution of pathogenesis and genome organization in the Tremellales.</title>
        <authorList>
            <person name="Cuomo C."/>
            <person name="Litvintseva A."/>
            <person name="Heitman J."/>
            <person name="Chen Y."/>
            <person name="Sun S."/>
            <person name="Springer D."/>
            <person name="Dromer F."/>
            <person name="Young S."/>
            <person name="Zeng Q."/>
            <person name="Chapman S."/>
            <person name="Gujja S."/>
            <person name="Saif S."/>
            <person name="Birren B."/>
        </authorList>
    </citation>
    <scope>NUCLEOTIDE SEQUENCE [LARGE SCALE GENOMIC DNA]</scope>
    <source>
        <strain evidence="12">BCC8398</strain>
    </source>
</reference>
<gene>
    <name evidence="11" type="ORF">I316_05510</name>
</gene>
<comment type="subcellular location">
    <subcellularLocation>
        <location evidence="1 8">Nucleus</location>
    </subcellularLocation>
</comment>
<keyword evidence="4 8" id="KW-0747">Spliceosome</keyword>
<evidence type="ECO:0000256" key="6">
    <source>
        <dbReference type="ARBA" id="ARBA00023187"/>
    </source>
</evidence>
<keyword evidence="12" id="KW-1185">Reference proteome</keyword>
<protein>
    <recommendedName>
        <fullName evidence="8">Splicing factor YJU2</fullName>
    </recommendedName>
</protein>
<dbReference type="AlphaFoldDB" id="A0A1B9GPD8"/>
<evidence type="ECO:0000256" key="7">
    <source>
        <dbReference type="ARBA" id="ARBA00023242"/>
    </source>
</evidence>
<feature type="region of interest" description="Disordered" evidence="10">
    <location>
        <begin position="109"/>
        <end position="136"/>
    </location>
</feature>
<dbReference type="GO" id="GO:0071006">
    <property type="term" value="C:U2-type catalytic step 1 spliceosome"/>
    <property type="evidence" value="ECO:0007669"/>
    <property type="project" value="UniProtKB-UniRule"/>
</dbReference>
<evidence type="ECO:0000313" key="12">
    <source>
        <dbReference type="Proteomes" id="UP000092666"/>
    </source>
</evidence>
<evidence type="ECO:0000256" key="9">
    <source>
        <dbReference type="SAM" id="Coils"/>
    </source>
</evidence>
<dbReference type="STRING" id="1296120.A0A1B9GPD8"/>
<sequence length="356" mass="38232">MTCVFSSFPPDFDPSKIKRRKMPKDLQQVIRLMAPFSMRCNRCGEYVYKGKKFNARKETAQGEEYYGIKIFRFYIKCPMCSSEITFKTDPKNADYICEQGATRNFENWSETGDKAGVMPDAAADDEYDSDGNPTEAKVERDAMADLERSQEQSRREMEAMDELADLRQRNARLEISNVSADPEAVLAALHAEKITAEEEARRKAEEEEDEALVKQYFAKIAAGPGAGPGPSTSSKLAKSKDKAQAESNGNGDGAHVQNGQADDAGSDKEDGEEGTALPALTIKRRPATGLGAGEPSVASILAAKGKLLDGNANGAAGATGAGIAGIGAAAPAAPAQAKRKREGMQKLLGIKKKAKV</sequence>
<evidence type="ECO:0000313" key="11">
    <source>
        <dbReference type="EMBL" id="OCF32873.1"/>
    </source>
</evidence>
<evidence type="ECO:0000256" key="10">
    <source>
        <dbReference type="SAM" id="MobiDB-lite"/>
    </source>
</evidence>
<keyword evidence="7 8" id="KW-0539">Nucleus</keyword>
<keyword evidence="3 8" id="KW-0479">Metal-binding</keyword>
<feature type="binding site" evidence="8">
    <location>
        <position position="80"/>
    </location>
    <ligand>
        <name>Zn(2+)</name>
        <dbReference type="ChEBI" id="CHEBI:29105"/>
    </ligand>
</feature>
<dbReference type="OrthoDB" id="674963at2759"/>
<feature type="binding site" evidence="8">
    <location>
        <position position="77"/>
    </location>
    <ligand>
        <name>Zn(2+)</name>
        <dbReference type="ChEBI" id="CHEBI:29105"/>
    </ligand>
</feature>
<dbReference type="HAMAP" id="MF_03226">
    <property type="entry name" value="YJU2"/>
    <property type="match status" value="1"/>
</dbReference>
<dbReference type="EMBL" id="KV700128">
    <property type="protein sequence ID" value="OCF32873.1"/>
    <property type="molecule type" value="Genomic_DNA"/>
</dbReference>
<evidence type="ECO:0000256" key="8">
    <source>
        <dbReference type="HAMAP-Rule" id="MF_03226"/>
    </source>
</evidence>
<accession>A0A1B9GPD8</accession>
<dbReference type="GO" id="GO:0046872">
    <property type="term" value="F:metal ion binding"/>
    <property type="evidence" value="ECO:0007669"/>
    <property type="project" value="UniProtKB-KW"/>
</dbReference>
<reference evidence="11 12" key="1">
    <citation type="submission" date="2013-07" db="EMBL/GenBank/DDBJ databases">
        <title>The Genome Sequence of Cryptococcus heveanensis BCC8398.</title>
        <authorList>
            <consortium name="The Broad Institute Genome Sequencing Platform"/>
            <person name="Cuomo C."/>
            <person name="Litvintseva A."/>
            <person name="Chen Y."/>
            <person name="Heitman J."/>
            <person name="Sun S."/>
            <person name="Springer D."/>
            <person name="Dromer F."/>
            <person name="Young S.K."/>
            <person name="Zeng Q."/>
            <person name="Gargeya S."/>
            <person name="Fitzgerald M."/>
            <person name="Abouelleil A."/>
            <person name="Alvarado L."/>
            <person name="Berlin A.M."/>
            <person name="Chapman S.B."/>
            <person name="Dewar J."/>
            <person name="Goldberg J."/>
            <person name="Griggs A."/>
            <person name="Gujja S."/>
            <person name="Hansen M."/>
            <person name="Howarth C."/>
            <person name="Imamovic A."/>
            <person name="Larimer J."/>
            <person name="McCowan C."/>
            <person name="Murphy C."/>
            <person name="Pearson M."/>
            <person name="Priest M."/>
            <person name="Roberts A."/>
            <person name="Saif S."/>
            <person name="Shea T."/>
            <person name="Sykes S."/>
            <person name="Wortman J."/>
            <person name="Nusbaum C."/>
            <person name="Birren B."/>
        </authorList>
    </citation>
    <scope>NUCLEOTIDE SEQUENCE [LARGE SCALE GENOMIC DNA]</scope>
    <source>
        <strain evidence="11 12">BCC8398</strain>
    </source>
</reference>
<keyword evidence="2" id="KW-0507">mRNA processing</keyword>
<evidence type="ECO:0000256" key="3">
    <source>
        <dbReference type="ARBA" id="ARBA00022723"/>
    </source>
</evidence>
<evidence type="ECO:0000256" key="2">
    <source>
        <dbReference type="ARBA" id="ARBA00022664"/>
    </source>
</evidence>
<comment type="similarity">
    <text evidence="8">Belongs to the CWC16 family. YJU2 subfamily.</text>
</comment>
<name>A0A1B9GPD8_9TREE</name>
<dbReference type="Proteomes" id="UP000092666">
    <property type="component" value="Unassembled WGS sequence"/>
</dbReference>
<evidence type="ECO:0000256" key="1">
    <source>
        <dbReference type="ARBA" id="ARBA00004123"/>
    </source>
</evidence>
<dbReference type="GO" id="GO:0000349">
    <property type="term" value="P:generation of catalytic spliceosome for first transesterification step"/>
    <property type="evidence" value="ECO:0007669"/>
    <property type="project" value="UniProtKB-UniRule"/>
</dbReference>
<comment type="function">
    <text evidence="8">Part of the spliceosome which catalyzes two sequential transesterification reactions, first the excision of the non-coding intron from pre-mRNA and then the ligation of the coding exons to form the mature mRNA. Plays a role in stabilizing the structure of the spliceosome catalytic core and docking of the branch helix into the active site, producing 5'-exon and lariat intron-3'-intermediates.</text>
</comment>
<keyword evidence="9" id="KW-0175">Coiled coil</keyword>
<feature type="binding site" evidence="8">
    <location>
        <position position="40"/>
    </location>
    <ligand>
        <name>Zn(2+)</name>
        <dbReference type="ChEBI" id="CHEBI:29105"/>
    </ligand>
</feature>